<gene>
    <name evidence="1" type="ORF">MEUPH1_LOCUS22899</name>
</gene>
<keyword evidence="2" id="KW-1185">Reference proteome</keyword>
<protein>
    <submittedName>
        <fullName evidence="1">Uncharacterized protein</fullName>
    </submittedName>
</protein>
<dbReference type="EMBL" id="CARXXK010000005">
    <property type="protein sequence ID" value="CAI6368557.1"/>
    <property type="molecule type" value="Genomic_DNA"/>
</dbReference>
<evidence type="ECO:0000313" key="2">
    <source>
        <dbReference type="Proteomes" id="UP001160148"/>
    </source>
</evidence>
<sequence length="74" mass="8186">MNMSNDYSQDIRTRDVSKIDTAVDAASFLVGMVQTYLGKDKQKKLESPAGAVHIVINTNSNNQFYSNSSNVKDN</sequence>
<evidence type="ECO:0000313" key="1">
    <source>
        <dbReference type="EMBL" id="CAI6368557.1"/>
    </source>
</evidence>
<comment type="caution">
    <text evidence="1">The sequence shown here is derived from an EMBL/GenBank/DDBJ whole genome shotgun (WGS) entry which is preliminary data.</text>
</comment>
<dbReference type="Proteomes" id="UP001160148">
    <property type="component" value="Unassembled WGS sequence"/>
</dbReference>
<accession>A0AAV0XKM1</accession>
<name>A0AAV0XKM1_9HEMI</name>
<proteinExistence type="predicted"/>
<dbReference type="AlphaFoldDB" id="A0AAV0XKM1"/>
<reference evidence="1 2" key="1">
    <citation type="submission" date="2023-01" db="EMBL/GenBank/DDBJ databases">
        <authorList>
            <person name="Whitehead M."/>
        </authorList>
    </citation>
    <scope>NUCLEOTIDE SEQUENCE [LARGE SCALE GENOMIC DNA]</scope>
</reference>
<organism evidence="1 2">
    <name type="scientific">Macrosiphum euphorbiae</name>
    <name type="common">potato aphid</name>
    <dbReference type="NCBI Taxonomy" id="13131"/>
    <lineage>
        <taxon>Eukaryota</taxon>
        <taxon>Metazoa</taxon>
        <taxon>Ecdysozoa</taxon>
        <taxon>Arthropoda</taxon>
        <taxon>Hexapoda</taxon>
        <taxon>Insecta</taxon>
        <taxon>Pterygota</taxon>
        <taxon>Neoptera</taxon>
        <taxon>Paraneoptera</taxon>
        <taxon>Hemiptera</taxon>
        <taxon>Sternorrhyncha</taxon>
        <taxon>Aphidomorpha</taxon>
        <taxon>Aphidoidea</taxon>
        <taxon>Aphididae</taxon>
        <taxon>Macrosiphini</taxon>
        <taxon>Macrosiphum</taxon>
    </lineage>
</organism>